<comment type="caution">
    <text evidence="3">The sequence shown here is derived from an EMBL/GenBank/DDBJ whole genome shotgun (WGS) entry which is preliminary data.</text>
</comment>
<feature type="region of interest" description="Disordered" evidence="1">
    <location>
        <begin position="434"/>
        <end position="469"/>
    </location>
</feature>
<keyword evidence="2" id="KW-0812">Transmembrane</keyword>
<dbReference type="EMBL" id="ASPP01015064">
    <property type="protein sequence ID" value="ETO18352.1"/>
    <property type="molecule type" value="Genomic_DNA"/>
</dbReference>
<evidence type="ECO:0000313" key="3">
    <source>
        <dbReference type="EMBL" id="ETO18352.1"/>
    </source>
</evidence>
<accession>X6MXZ3</accession>
<feature type="transmembrane region" description="Helical" evidence="2">
    <location>
        <begin position="528"/>
        <end position="557"/>
    </location>
</feature>
<evidence type="ECO:0000313" key="4">
    <source>
        <dbReference type="Proteomes" id="UP000023152"/>
    </source>
</evidence>
<keyword evidence="2" id="KW-1133">Transmembrane helix</keyword>
<dbReference type="AlphaFoldDB" id="X6MXZ3"/>
<dbReference type="Proteomes" id="UP000023152">
    <property type="component" value="Unassembled WGS sequence"/>
</dbReference>
<feature type="region of interest" description="Disordered" evidence="1">
    <location>
        <begin position="316"/>
        <end position="379"/>
    </location>
</feature>
<keyword evidence="4" id="KW-1185">Reference proteome</keyword>
<feature type="compositionally biased region" description="Basic and acidic residues" evidence="1">
    <location>
        <begin position="344"/>
        <end position="363"/>
    </location>
</feature>
<feature type="compositionally biased region" description="Low complexity" evidence="1">
    <location>
        <begin position="316"/>
        <end position="329"/>
    </location>
</feature>
<proteinExistence type="predicted"/>
<feature type="compositionally biased region" description="Acidic residues" evidence="1">
    <location>
        <begin position="23"/>
        <end position="37"/>
    </location>
</feature>
<evidence type="ECO:0000256" key="2">
    <source>
        <dbReference type="SAM" id="Phobius"/>
    </source>
</evidence>
<feature type="region of interest" description="Disordered" evidence="1">
    <location>
        <begin position="1"/>
        <end position="37"/>
    </location>
</feature>
<sequence length="561" mass="62572">MDEVLPNWSQNDDGGEWDNIIQTEEEDEDDEDDEDEFDIEEHPEQIFDLMRGLVPPPVILSGNRAVPQVLNSLRQRVVAPVIPVHTIHGGANVQVHLNMPLNVSAVLGRRPTHVQIQQIPANSFANINDSGPNDALSSNVQIDILSHLHQISPRFPFVRHWGVTSSSSTLFHRASGDEPEACRPRLLAINRLTELPARSYFNGTDIQNSLFRSHAAPSGSMPSIMQGPAFGRNRRNQAVAMEAMQTQVASNWGSLTHRSGGDLSRVERQISTLCDTEETLPTVPSTATTGISNTANNNSYVLFLFVRGSNAVDRQQQMRLQSQSQLQAQPISALPQSRAVHANDSQHRSEIPTETQEQKESVRETTTQTQTQPQHANADIFTLPPEIRADASRDAMAQTSLLELGDQMERSGAREEIQAVDTVAQDTDIVMSDRASQATQQEVLRNEPTQTNRSVGTDQPAQQQHDTSTNVVAQESARQMDVAVDGFDLEVLVNLPPDIQEELLLHQQRQLGNNQLDNITREMDTASVLLSVFIIVVYMRLYTYIYICMHIIVYNIYDVYL</sequence>
<protein>
    <submittedName>
        <fullName evidence="3">Uncharacterized protein</fullName>
    </submittedName>
</protein>
<reference evidence="3 4" key="1">
    <citation type="journal article" date="2013" name="Curr. Biol.">
        <title>The Genome of the Foraminiferan Reticulomyxa filosa.</title>
        <authorList>
            <person name="Glockner G."/>
            <person name="Hulsmann N."/>
            <person name="Schleicher M."/>
            <person name="Noegel A.A."/>
            <person name="Eichinger L."/>
            <person name="Gallinger C."/>
            <person name="Pawlowski J."/>
            <person name="Sierra R."/>
            <person name="Euteneuer U."/>
            <person name="Pillet L."/>
            <person name="Moustafa A."/>
            <person name="Platzer M."/>
            <person name="Groth M."/>
            <person name="Szafranski K."/>
            <person name="Schliwa M."/>
        </authorList>
    </citation>
    <scope>NUCLEOTIDE SEQUENCE [LARGE SCALE GENOMIC DNA]</scope>
</reference>
<organism evidence="3 4">
    <name type="scientific">Reticulomyxa filosa</name>
    <dbReference type="NCBI Taxonomy" id="46433"/>
    <lineage>
        <taxon>Eukaryota</taxon>
        <taxon>Sar</taxon>
        <taxon>Rhizaria</taxon>
        <taxon>Retaria</taxon>
        <taxon>Foraminifera</taxon>
        <taxon>Monothalamids</taxon>
        <taxon>Reticulomyxidae</taxon>
        <taxon>Reticulomyxa</taxon>
    </lineage>
</organism>
<name>X6MXZ3_RETFI</name>
<gene>
    <name evidence="3" type="ORF">RFI_18919</name>
</gene>
<evidence type="ECO:0000256" key="1">
    <source>
        <dbReference type="SAM" id="MobiDB-lite"/>
    </source>
</evidence>
<keyword evidence="2" id="KW-0472">Membrane</keyword>